<dbReference type="SUPFAM" id="SSF47336">
    <property type="entry name" value="ACP-like"/>
    <property type="match status" value="3"/>
</dbReference>
<keyword evidence="11" id="KW-1185">Reference proteome</keyword>
<dbReference type="FunFam" id="3.40.47.10:FF:000019">
    <property type="entry name" value="Polyketide synthase type I"/>
    <property type="match status" value="2"/>
</dbReference>
<dbReference type="SMART" id="SM00823">
    <property type="entry name" value="PKS_PP"/>
    <property type="match status" value="3"/>
</dbReference>
<organism evidence="10 11">
    <name type="scientific">Goodfellowiella coeruleoviolacea</name>
    <dbReference type="NCBI Taxonomy" id="334858"/>
    <lineage>
        <taxon>Bacteria</taxon>
        <taxon>Bacillati</taxon>
        <taxon>Actinomycetota</taxon>
        <taxon>Actinomycetes</taxon>
        <taxon>Pseudonocardiales</taxon>
        <taxon>Pseudonocardiaceae</taxon>
        <taxon>Goodfellowiella</taxon>
    </lineage>
</organism>
<dbReference type="Pfam" id="PF00109">
    <property type="entry name" value="ketoacyl-synt"/>
    <property type="match status" value="3"/>
</dbReference>
<dbReference type="SMART" id="SM00822">
    <property type="entry name" value="PKS_KR"/>
    <property type="match status" value="2"/>
</dbReference>
<dbReference type="SUPFAM" id="SSF52151">
    <property type="entry name" value="FabD/lysophospholipase-like"/>
    <property type="match status" value="3"/>
</dbReference>
<feature type="domain" description="Carrier" evidence="7">
    <location>
        <begin position="852"/>
        <end position="930"/>
    </location>
</feature>
<dbReference type="InterPro" id="IPR049900">
    <property type="entry name" value="PKS_mFAS_DH"/>
</dbReference>
<feature type="region of interest" description="C-terminal hotdog fold" evidence="5">
    <location>
        <begin position="1914"/>
        <end position="2046"/>
    </location>
</feature>
<dbReference type="PROSITE" id="PS52004">
    <property type="entry name" value="KS3_2"/>
    <property type="match status" value="3"/>
</dbReference>
<dbReference type="PROSITE" id="PS52019">
    <property type="entry name" value="PKS_MFAS_DH"/>
    <property type="match status" value="1"/>
</dbReference>
<dbReference type="PROSITE" id="PS50075">
    <property type="entry name" value="CARRIER"/>
    <property type="match status" value="3"/>
</dbReference>
<keyword evidence="1" id="KW-0596">Phosphopantetheine</keyword>
<dbReference type="PROSITE" id="PS00012">
    <property type="entry name" value="PHOSPHOPANTETHEINE"/>
    <property type="match status" value="2"/>
</dbReference>
<dbReference type="PANTHER" id="PTHR43775">
    <property type="entry name" value="FATTY ACID SYNTHASE"/>
    <property type="match status" value="1"/>
</dbReference>
<dbReference type="InterPro" id="IPR014031">
    <property type="entry name" value="Ketoacyl_synth_C"/>
</dbReference>
<evidence type="ECO:0000256" key="6">
    <source>
        <dbReference type="SAM" id="MobiDB-lite"/>
    </source>
</evidence>
<feature type="domain" description="PKS/mFAS DH" evidence="9">
    <location>
        <begin position="1792"/>
        <end position="2046"/>
    </location>
</feature>
<dbReference type="GO" id="GO:0031177">
    <property type="term" value="F:phosphopantetheine binding"/>
    <property type="evidence" value="ECO:0007669"/>
    <property type="project" value="InterPro"/>
</dbReference>
<dbReference type="InterPro" id="IPR013968">
    <property type="entry name" value="PKS_KR"/>
</dbReference>
<keyword evidence="4" id="KW-0012">Acyltransferase</keyword>
<dbReference type="PROSITE" id="PS00606">
    <property type="entry name" value="KS3_1"/>
    <property type="match status" value="2"/>
</dbReference>
<evidence type="ECO:0000256" key="5">
    <source>
        <dbReference type="PROSITE-ProRule" id="PRU01363"/>
    </source>
</evidence>
<dbReference type="SMART" id="SM00826">
    <property type="entry name" value="PKS_DH"/>
    <property type="match status" value="1"/>
</dbReference>
<dbReference type="InterPro" id="IPR042104">
    <property type="entry name" value="PKS_dehydratase_sf"/>
</dbReference>
<feature type="domain" description="Ketosynthase family 3 (KS3)" evidence="8">
    <location>
        <begin position="946"/>
        <end position="1356"/>
    </location>
</feature>
<dbReference type="SUPFAM" id="SSF51735">
    <property type="entry name" value="NAD(P)-binding Rossmann-fold domains"/>
    <property type="match status" value="4"/>
</dbReference>
<dbReference type="Gene3D" id="3.40.47.10">
    <property type="match status" value="3"/>
</dbReference>
<dbReference type="Pfam" id="PF00550">
    <property type="entry name" value="PP-binding"/>
    <property type="match status" value="3"/>
</dbReference>
<dbReference type="Pfam" id="PF02801">
    <property type="entry name" value="Ketoacyl-synt_C"/>
    <property type="match status" value="3"/>
</dbReference>
<dbReference type="Proteomes" id="UP001206128">
    <property type="component" value="Unassembled WGS sequence"/>
</dbReference>
<feature type="domain" description="Carrier" evidence="7">
    <location>
        <begin position="3765"/>
        <end position="3840"/>
    </location>
</feature>
<dbReference type="Gene3D" id="3.30.70.3290">
    <property type="match status" value="3"/>
</dbReference>
<evidence type="ECO:0000256" key="3">
    <source>
        <dbReference type="ARBA" id="ARBA00022679"/>
    </source>
</evidence>
<dbReference type="CDD" id="cd08952">
    <property type="entry name" value="KR_1_SDR_x"/>
    <property type="match status" value="1"/>
</dbReference>
<evidence type="ECO:0000259" key="8">
    <source>
        <dbReference type="PROSITE" id="PS52004"/>
    </source>
</evidence>
<dbReference type="Pfam" id="PF00698">
    <property type="entry name" value="Acyl_transf_1"/>
    <property type="match status" value="3"/>
</dbReference>
<dbReference type="InterPro" id="IPR036291">
    <property type="entry name" value="NAD(P)-bd_dom_sf"/>
</dbReference>
<name>A0AAE3KH11_9PSEU</name>
<keyword evidence="3 10" id="KW-0808">Transferase</keyword>
<dbReference type="GO" id="GO:0004312">
    <property type="term" value="F:fatty acid synthase activity"/>
    <property type="evidence" value="ECO:0007669"/>
    <property type="project" value="TreeGrafter"/>
</dbReference>
<dbReference type="GO" id="GO:0006633">
    <property type="term" value="P:fatty acid biosynthetic process"/>
    <property type="evidence" value="ECO:0007669"/>
    <property type="project" value="InterPro"/>
</dbReference>
<dbReference type="RefSeq" id="WP_253775107.1">
    <property type="nucleotide sequence ID" value="NZ_JAMTCK010000011.1"/>
</dbReference>
<dbReference type="InterPro" id="IPR032821">
    <property type="entry name" value="PKS_assoc"/>
</dbReference>
<dbReference type="Gene3D" id="3.40.366.10">
    <property type="entry name" value="Malonyl-Coenzyme A Acyl Carrier Protein, domain 2"/>
    <property type="match status" value="3"/>
</dbReference>
<dbReference type="InterPro" id="IPR016035">
    <property type="entry name" value="Acyl_Trfase/lysoPLipase"/>
</dbReference>
<dbReference type="CDD" id="cd08956">
    <property type="entry name" value="KR_3_FAS_SDR_x"/>
    <property type="match status" value="1"/>
</dbReference>
<evidence type="ECO:0000259" key="9">
    <source>
        <dbReference type="PROSITE" id="PS52019"/>
    </source>
</evidence>
<evidence type="ECO:0000259" key="7">
    <source>
        <dbReference type="PROSITE" id="PS50075"/>
    </source>
</evidence>
<gene>
    <name evidence="10" type="ORF">LX83_004714</name>
</gene>
<dbReference type="InterPro" id="IPR014030">
    <property type="entry name" value="Ketoacyl_synth_N"/>
</dbReference>
<feature type="domain" description="Carrier" evidence="7">
    <location>
        <begin position="2411"/>
        <end position="2486"/>
    </location>
</feature>
<dbReference type="InterPro" id="IPR050091">
    <property type="entry name" value="PKS_NRPS_Biosynth_Enz"/>
</dbReference>
<dbReference type="CDD" id="cd00833">
    <property type="entry name" value="PKS"/>
    <property type="match status" value="3"/>
</dbReference>
<comment type="caution">
    <text evidence="10">The sequence shown here is derived from an EMBL/GenBank/DDBJ whole genome shotgun (WGS) entry which is preliminary data.</text>
</comment>
<dbReference type="SMART" id="SM00825">
    <property type="entry name" value="PKS_KS"/>
    <property type="match status" value="3"/>
</dbReference>
<evidence type="ECO:0000313" key="11">
    <source>
        <dbReference type="Proteomes" id="UP001206128"/>
    </source>
</evidence>
<feature type="compositionally biased region" description="Acidic residues" evidence="6">
    <location>
        <begin position="3839"/>
        <end position="3861"/>
    </location>
</feature>
<feature type="domain" description="Ketosynthase family 3 (KS3)" evidence="8">
    <location>
        <begin position="2503"/>
        <end position="2915"/>
    </location>
</feature>
<dbReference type="SUPFAM" id="SSF55048">
    <property type="entry name" value="Probable ACP-binding domain of malonyl-CoA ACP transacylase"/>
    <property type="match status" value="3"/>
</dbReference>
<dbReference type="InterPro" id="IPR020806">
    <property type="entry name" value="PKS_PP-bd"/>
</dbReference>
<keyword evidence="2" id="KW-0597">Phosphoprotein</keyword>
<sequence length="3880" mass="402431">MEPRSAASRSVAVVGLGCRLPGAPDSRAFWRLLTEGRHALGPAPAGRGHLDGGYLDDVDRFDAEFFGIPAREAAQIDPQHRLALELGWEALEDAGIVPGGLRDRRVGVFLGATADDYTVLADRRGADAVGPHTTPGLSRSMLANRLSYVLGLTGPGVTVDSGQSSSLVAVHLAAESVRGGESELALAGGVTLNLLAERELALERMGVLSPRGRCFTFDARADGIVRGEGGGIVVLKPLSDALRDGDRVYCVLRGGAVNSNPARGGLVTPDAAGQEALLRAAYRHAGVAPGAVDYVELHGTGTPTGDPVEAAALGAALGEGRARPLLVGSVKTNIGHLDGAAGVAGLIKTSLGLHHGQLPASLNYASPHPLIALEEWRLRVVTGLTEWTGAPRLAGVSSFGLGGTNCHLVLESAPPAVRPPEPPVPDVLAWPLSARTEHALREQAARIEPLGSPADTGFSLATTRTHFERRAVVVGTEVARGLAALAEGVSAPGVVTGRVTGGEVAALFAGQGTQWPGMGADLHRTFPVFAAAFDEVCAHCPSGLRDLVFGDDGETLDRTEFIQPALFAFHVAAYRLVESFGVRPALVCGHSFGEIAAAHVAGVLSLADACTLVTARGRLMQSLPPGGGMLVVRAPEAEAATLLAGREDLVGVAAVNSVSEVVLSGATSALAECARLAEAAGWAPKWVNVQVAGHGPLTDPMLDEYAEVVRGLTLRAPRLPMVSTVTGGQVTPAEVTSVEHWIGNVRATVRFADAVRSLGALGATTFLELGPSAALSVPAAACLEGDHEFIPALRRRGDGVAQLLSALAAAYVRGVPVDWSVLYPGGRRTSLPTYPFQRQRYWLDSVPDPVAPTTAVDVAAVVTAELGLVLGRRDIDASSGIPFSALGVDSLATVELRRRVSRATGVELPSTALFDHPTPAALVEHLRACAPETPPRPPEPRPAGDTDPVVIVGMACRLPGGVASPEDLWELVARGGDAIGPLPADRGWDTAGITAGGGGFLHDAAGFDPALFRISPREAMAMDPQQRLALEVAWEAVERAGIDPTRLAGSDTGVYLGAMAQDYGPRLHEVTGTAGGLALTGTLTGMVAGRVAYALGLEGPALTLDTACSSALVALHSAVRALRAGECSLALAGGVTVMASAGVFLEFSRQGGLSPDGRCRSFAAAADGTGWAEGAAVLVVERLSDARRNGHDVLAVVRGSAINSDGASNGLTAPSGLAQQRVIRAALADAALSAEAVDVVEAHGTGTVLGDPIEANALIAAYGPGRATPLWLGSLKSNIGHTQAAAGVAGVIKVVQAMRHAVLPPTLHAEAPSAQVDWANSPLRLLTRARRWDGPRRAAVSSFGITGTNAHVVLEAADPALEPRPADGPGCWPLSAATPEALRAQALRLSTVEHGSPADVGFSLATTRAHLLHRAVVVGRDRDQLRAALAALARGEPDDRLVTGVADRERRPVFVFPGQGAQWTGMARELLETAPVFAETLTECARALEPHVDFAPLEALDDEQALSRVEVVQPVLWAVLVSLAALWRSWGVEPAAVVGHSQGEIAAACVAGALSLADGARVVAVRSRLIAEELAGTGGMASVAAPLDEVRALIGDRLDIAAVNGPCSVVVSGQVESILDDPRVRRIAVDYPSHSAAVQRLAERLPRELASIEPRPPAIPFFSSLGEFDSLDAGYWYRNLRQPVRFERAVRALLAAGHDLFLEVGPHPVLTGAIEQTAADAGAAAAVTGTTRRGSGDLTQVHLALGVLATHGCPVDWTAVFAGARRVALPTYAFQHRRFWLDAGAGRPASGHPLIRDVVELPGMDGVVLTARLAPDAEPWLGEHRVREEIVFPSTGIAELVFQAAAQAGVDGIEELVLHAPLVLPAEARVVVTGTRATVHARRAAGLPWVLHATAVLGTDGPAGAVLDGPPATAAELDVSDFYAELAAHGAWYGPECRGLRRAWSCGSSAHVEIEPPPADAARYGAHPAAVNVALQAAALVGVPADWMPFSWTGARLHLPGATPARALLTRTAPGTIAVTVADAAGAVILSVDGVVLRPPVPSGGLYQLRWDPVDATDPVGDVLVLDEPDPHAAARSVLRVIQERLAGPVAPLTVVVGEDLAGATAGGLVRSAQSEHPGRFILVHSDAGPPALLPPGEPELRVRDGGTLVPRLVPAEPAPRRWKPEGTVLITGGTGGLGRALARHLVREHGVRELLLLSRSGGDAAEFDDLDAEVTVVAADVADRAALAAAVAGRTLSAVVHLAGVVDNALVEALTSEQLTRVLRPKIDGAANLHELAGTADLVLFSSIAGVLGGMGQANYAAANAYLDALAAHRRHRGLPAVSLAWGPWTAEIGMMGKLGEADRRRLAPAGLSCLDVEAALRLFDAAVRTDAPVVAPVLWTADAPAAVPPVLGEVFRTRGRAEARDRSPEAVGDLIRATLAAVLGHGPEWTVSRDAAFRDLGVDSLTAVELRNRLAGLTGLRLPTTLVFDHPTPGALTEHLTGLVEGRAARRVRAPAPVSTEEPIAVIGMACRFPGGVASPEDLWRLVADNVDAVTGVPDGRGWALDGEPAGFGGFLPDVAEFDADFFGLSPIEALSMDPQQRLLLETTWEALERAGIDPRALAGTDTGVFTGVGYHDYHCVVREAEQLRGHVLTGVSGAVASGRIAYVLGLQGPAVTLDTACSSSLVALHWAVRSLRSGETSLMLAGGVTAMATPDPVAEFSRQGGVSRDGRCKAFAEAADGTGLSEGVGVLVLERLSDARRHGHRPLAVIRGSAVNSDGASNGLTAPSGPAQQRVIRAALADAGLTPADVDLVEAHGTGTALGDPIEAHALLATYGQDRQRPLLLGSLKSNIGHTQAAAGVGGVIKAVLALRHGEIPATLHVDAPSSKIDWSAGRVELVRENRPWPQTGRVRRAAVSSFGISGTNAHLILEEATPEEVGDPPERAPGTGGLVPWVLSGHTEAALRAQADRLARWPGPGSAAEVGAALSRGRAALTHRTVLFGHTRDELRAALTGALRVRAARPDGRTAFLFSGQGSQRAGMGQALRAAYPAFAEAHDEVRAAFPPGLLDGDLDQTEFAQPALFAVEVATCRLLESFGVRADLLLGHSVGEIAAAHVAGVLSLADAATLVTARGRLMRTLPGGVMIALDAAEDEVAGEPGVSVAAVNGPGSVVISGPEDAVTRVASRFGGGRRLRVSHAFHSALVEPVLARFREVAAGISYRSPRTPVVSTLTGALASEEDLRTPAYWVRQLRETVRFSEAVLAAGRAGARRLVEVGPGASLTVLARGILGEDAVCAPALRDEPDSVLHAVADLFTDGVAVDFAPAFPGVSPHRADLPTYAFQREHFWPGHDHGGRAYRIEWRPVETAPAALSGTWLLVDPPPGLGEGLARHGAEVVLLASGAGFAQRLRQAPRPDAVVLSTSDCRELLTLDRELDDEVGVWALTAGRPEHAAVRGLGRVLALEKPRRWLGSVELPGALDEDLLGKLVRVLAGHTGEDQVRIAPDGVFGRRLVRAPRTPSRAWRPHGTILVTGGTGALGAQVARCFAGHADHLVLASRRGLAAPGAPALVAELAAAGTRVTAHAVDITDDAALAGLVAAHPDLTAVVHAAGVLDDGIVDSLTPERFDAVWRPKAHAARRLHELTLGHDLSAFVLFSSLAGVVGGGGQGSYAAANAYLDGLAEHRRSLGLPALSVAWGAWAGEGMAAGGVHAEGVRPLAPQDALTALEQALGRDEPSVVVADVDWPVFAEQFTAGRPSPLLAELHAPATRRADLDGLTGTARRRALLDLVVRHAAAALGHSAPARLDPDRPFSDAGFTSLTSVELRNRLAAELGVALPAALVFEFPTARALAEHLADPDEPEDGGLADGLADDSADDPGDDLAGASAEDLFELIDRELG</sequence>
<evidence type="ECO:0000256" key="1">
    <source>
        <dbReference type="ARBA" id="ARBA00022450"/>
    </source>
</evidence>
<dbReference type="Pfam" id="PF14765">
    <property type="entry name" value="PS-DH"/>
    <property type="match status" value="1"/>
</dbReference>
<dbReference type="InterPro" id="IPR001227">
    <property type="entry name" value="Ac_transferase_dom_sf"/>
</dbReference>
<dbReference type="Gene3D" id="1.10.1200.10">
    <property type="entry name" value="ACP-like"/>
    <property type="match status" value="3"/>
</dbReference>
<reference evidence="10" key="1">
    <citation type="submission" date="2022-06" db="EMBL/GenBank/DDBJ databases">
        <title>Genomic Encyclopedia of Archaeal and Bacterial Type Strains, Phase II (KMG-II): from individual species to whole genera.</title>
        <authorList>
            <person name="Goeker M."/>
        </authorList>
    </citation>
    <scope>NUCLEOTIDE SEQUENCE</scope>
    <source>
        <strain evidence="10">DSM 43935</strain>
    </source>
</reference>
<dbReference type="InterPro" id="IPR016036">
    <property type="entry name" value="Malonyl_transacylase_ACP-bd"/>
</dbReference>
<dbReference type="InterPro" id="IPR057326">
    <property type="entry name" value="KR_dom"/>
</dbReference>
<dbReference type="Gene3D" id="3.10.129.110">
    <property type="entry name" value="Polyketide synthase dehydratase"/>
    <property type="match status" value="1"/>
</dbReference>
<dbReference type="SMART" id="SM01294">
    <property type="entry name" value="PKS_PP_betabranch"/>
    <property type="match status" value="3"/>
</dbReference>
<evidence type="ECO:0000256" key="2">
    <source>
        <dbReference type="ARBA" id="ARBA00022553"/>
    </source>
</evidence>
<evidence type="ECO:0000313" key="10">
    <source>
        <dbReference type="EMBL" id="MCP2167841.1"/>
    </source>
</evidence>
<accession>A0AAE3KH11</accession>
<dbReference type="InterPro" id="IPR049552">
    <property type="entry name" value="PKS_DH_N"/>
</dbReference>
<dbReference type="SUPFAM" id="SSF53901">
    <property type="entry name" value="Thiolase-like"/>
    <property type="match status" value="3"/>
</dbReference>
<dbReference type="InterPro" id="IPR016039">
    <property type="entry name" value="Thiolase-like"/>
</dbReference>
<dbReference type="SMART" id="SM00827">
    <property type="entry name" value="PKS_AT"/>
    <property type="match status" value="3"/>
</dbReference>
<dbReference type="GO" id="GO:0004315">
    <property type="term" value="F:3-oxoacyl-[acyl-carrier-protein] synthase activity"/>
    <property type="evidence" value="ECO:0007669"/>
    <property type="project" value="InterPro"/>
</dbReference>
<proteinExistence type="predicted"/>
<dbReference type="InterPro" id="IPR018201">
    <property type="entry name" value="Ketoacyl_synth_AS"/>
</dbReference>
<dbReference type="InterPro" id="IPR020841">
    <property type="entry name" value="PKS_Beta-ketoAc_synthase_dom"/>
</dbReference>
<feature type="region of interest" description="Disordered" evidence="6">
    <location>
        <begin position="3838"/>
        <end position="3867"/>
    </location>
</feature>
<dbReference type="EMBL" id="JAMTCK010000011">
    <property type="protein sequence ID" value="MCP2167841.1"/>
    <property type="molecule type" value="Genomic_DNA"/>
</dbReference>
<dbReference type="InterPro" id="IPR049551">
    <property type="entry name" value="PKS_DH_C"/>
</dbReference>
<feature type="domain" description="Ketosynthase family 3 (KS3)" evidence="8">
    <location>
        <begin position="8"/>
        <end position="412"/>
    </location>
</feature>
<dbReference type="Pfam" id="PF16197">
    <property type="entry name" value="KAsynt_C_assoc"/>
    <property type="match status" value="3"/>
</dbReference>
<protein>
    <submittedName>
        <fullName evidence="10">Acyl transferase domain-containing protein</fullName>
    </submittedName>
</protein>
<dbReference type="InterPro" id="IPR020807">
    <property type="entry name" value="PKS_DH"/>
</dbReference>
<dbReference type="Pfam" id="PF21089">
    <property type="entry name" value="PKS_DH_N"/>
    <property type="match status" value="1"/>
</dbReference>
<dbReference type="InterPro" id="IPR006162">
    <property type="entry name" value="Ppantetheine_attach_site"/>
</dbReference>
<dbReference type="Gene3D" id="3.40.50.720">
    <property type="entry name" value="NAD(P)-binding Rossmann-like Domain"/>
    <property type="match status" value="2"/>
</dbReference>
<evidence type="ECO:0000256" key="4">
    <source>
        <dbReference type="ARBA" id="ARBA00023315"/>
    </source>
</evidence>
<dbReference type="Pfam" id="PF08659">
    <property type="entry name" value="KR"/>
    <property type="match status" value="2"/>
</dbReference>
<dbReference type="InterPro" id="IPR009081">
    <property type="entry name" value="PP-bd_ACP"/>
</dbReference>
<dbReference type="PANTHER" id="PTHR43775:SF51">
    <property type="entry name" value="INACTIVE PHENOLPHTHIOCEROL SYNTHESIS POLYKETIDE SYNTHASE TYPE I PKS1-RELATED"/>
    <property type="match status" value="1"/>
</dbReference>
<feature type="region of interest" description="N-terminal hotdog fold" evidence="5">
    <location>
        <begin position="1792"/>
        <end position="1904"/>
    </location>
</feature>
<dbReference type="InterPro" id="IPR014043">
    <property type="entry name" value="Acyl_transferase_dom"/>
</dbReference>
<dbReference type="InterPro" id="IPR036736">
    <property type="entry name" value="ACP-like_sf"/>
</dbReference>
<comment type="caution">
    <text evidence="5">Lacks conserved residue(s) required for the propagation of feature annotation.</text>
</comment>